<feature type="transmembrane region" description="Helical" evidence="2">
    <location>
        <begin position="447"/>
        <end position="468"/>
    </location>
</feature>
<reference evidence="5 7" key="2">
    <citation type="submission" date="2016-11" db="EMBL/GenBank/DDBJ databases">
        <authorList>
            <person name="Jaros S."/>
            <person name="Januszkiewicz K."/>
            <person name="Wedrychowicz H."/>
        </authorList>
    </citation>
    <scope>NUCLEOTIDE SEQUENCE [LARGE SCALE GENOMIC DNA]</scope>
    <source>
        <strain evidence="5">NVI 5450</strain>
    </source>
</reference>
<dbReference type="EMBL" id="FPLJ01000078">
    <property type="protein sequence ID" value="SGY97961.1"/>
    <property type="molecule type" value="Genomic_DNA"/>
</dbReference>
<feature type="transmembrane region" description="Helical" evidence="2">
    <location>
        <begin position="114"/>
        <end position="134"/>
    </location>
</feature>
<feature type="transmembrane region" description="Helical" evidence="2">
    <location>
        <begin position="386"/>
        <end position="407"/>
    </location>
</feature>
<protein>
    <recommendedName>
        <fullName evidence="3">Nucleoside transporter/FeoB GTPase Gate domain-containing protein</fullName>
    </recommendedName>
</protein>
<evidence type="ECO:0000256" key="1">
    <source>
        <dbReference type="SAM" id="MobiDB-lite"/>
    </source>
</evidence>
<feature type="transmembrane region" description="Helical" evidence="2">
    <location>
        <begin position="154"/>
        <end position="177"/>
    </location>
</feature>
<dbReference type="InterPro" id="IPR011642">
    <property type="entry name" value="Gate_dom"/>
</dbReference>
<evidence type="ECO:0000313" key="7">
    <source>
        <dbReference type="Proteomes" id="UP000183794"/>
    </source>
</evidence>
<dbReference type="Proteomes" id="UP000182660">
    <property type="component" value="Unassembled WGS sequence"/>
</dbReference>
<evidence type="ECO:0000313" key="5">
    <source>
        <dbReference type="EMBL" id="SGZ11625.1"/>
    </source>
</evidence>
<feature type="transmembrane region" description="Helical" evidence="2">
    <location>
        <begin position="257"/>
        <end position="275"/>
    </location>
</feature>
<proteinExistence type="predicted"/>
<reference evidence="4 6" key="1">
    <citation type="submission" date="2016-11" db="EMBL/GenBank/DDBJ databases">
        <authorList>
            <person name="Klemetsen T."/>
        </authorList>
    </citation>
    <scope>NUCLEOTIDE SEQUENCE [LARGE SCALE GENOMIC DNA]</scope>
    <source>
        <strain evidence="4">MT 2528</strain>
    </source>
</reference>
<dbReference type="AlphaFoldDB" id="A0A1L0A393"/>
<evidence type="ECO:0000259" key="3">
    <source>
        <dbReference type="Pfam" id="PF07670"/>
    </source>
</evidence>
<evidence type="ECO:0000256" key="2">
    <source>
        <dbReference type="SAM" id="Phobius"/>
    </source>
</evidence>
<accession>A0A1L0A393</accession>
<feature type="transmembrane region" description="Helical" evidence="2">
    <location>
        <begin position="340"/>
        <end position="366"/>
    </location>
</feature>
<dbReference type="EMBL" id="FPLD01000102">
    <property type="protein sequence ID" value="SGZ11625.1"/>
    <property type="molecule type" value="Genomic_DNA"/>
</dbReference>
<keyword evidence="6" id="KW-1185">Reference proteome</keyword>
<sequence length="469" mass="51535">MKDNNIYAESPRNLNKTNTDAQKHTGNKSLLRFLLPSLIGLFLFMTPVTYEGDMTIPVALLAKVLMAALDGYLLHIITVIISFMALASTLAVLLKPKFITQSKFLHELFMPTPLWLAVRIISCAFTIATVFQIGPEYIWNANTGGLVLNDLLPTLFAVFIFAGLLLPLLLNFGLLELCGSLCTKIMRPIFNLPGRSAVDCIASWLGDGSVGILLTDKQYQEKFYTQREAAVIGTTFSAVSITFSLVVIAQVNLEQYFLPYYLAITLSGIVAAIIVPKLPPLCWKKDIYIDGTKKTHDLESIPTDHNVFSWGINQAIERASKVTSYQAVFIEGLKNAAHMVFGILPVVMAIGTIGLLIAEYTSLFAILGKPFMYYLQFMNVPEAAQASESLVVGFADMFVPSILATSLENDMTRFIIAGVSVSQLIYMSEVGALLLGSKIPVNIVDLFVIFVLRTIITLPIITGVAHLIF</sequence>
<keyword evidence="2" id="KW-0472">Membrane</keyword>
<gene>
    <name evidence="4" type="ORF">MT2528_3520</name>
    <name evidence="5" type="ORF">NVI5450_3719</name>
</gene>
<dbReference type="RefSeq" id="WP_075473128.1">
    <property type="nucleotide sequence ID" value="NZ_CAWQZC010000025.1"/>
</dbReference>
<feature type="transmembrane region" description="Helical" evidence="2">
    <location>
        <begin position="72"/>
        <end position="94"/>
    </location>
</feature>
<dbReference type="OrthoDB" id="1633380at2"/>
<keyword evidence="2" id="KW-0812">Transmembrane</keyword>
<organism evidence="5 7">
    <name type="scientific">Moritella viscosa</name>
    <dbReference type="NCBI Taxonomy" id="80854"/>
    <lineage>
        <taxon>Bacteria</taxon>
        <taxon>Pseudomonadati</taxon>
        <taxon>Pseudomonadota</taxon>
        <taxon>Gammaproteobacteria</taxon>
        <taxon>Alteromonadales</taxon>
        <taxon>Moritellaceae</taxon>
        <taxon>Moritella</taxon>
    </lineage>
</organism>
<name>A0A1L0A393_9GAMM</name>
<evidence type="ECO:0000313" key="6">
    <source>
        <dbReference type="Proteomes" id="UP000182660"/>
    </source>
</evidence>
<feature type="transmembrane region" description="Helical" evidence="2">
    <location>
        <begin position="414"/>
        <end position="435"/>
    </location>
</feature>
<dbReference type="Pfam" id="PF07670">
    <property type="entry name" value="Gate"/>
    <property type="match status" value="1"/>
</dbReference>
<feature type="domain" description="Nucleoside transporter/FeoB GTPase Gate" evidence="3">
    <location>
        <begin position="154"/>
        <end position="251"/>
    </location>
</feature>
<feature type="region of interest" description="Disordered" evidence="1">
    <location>
        <begin position="1"/>
        <end position="22"/>
    </location>
</feature>
<dbReference type="GeneID" id="61297342"/>
<dbReference type="Proteomes" id="UP000183794">
    <property type="component" value="Unassembled WGS sequence"/>
</dbReference>
<evidence type="ECO:0000313" key="4">
    <source>
        <dbReference type="EMBL" id="SGY97961.1"/>
    </source>
</evidence>
<feature type="transmembrane region" description="Helical" evidence="2">
    <location>
        <begin position="33"/>
        <end position="52"/>
    </location>
</feature>
<feature type="transmembrane region" description="Helical" evidence="2">
    <location>
        <begin position="229"/>
        <end position="251"/>
    </location>
</feature>
<keyword evidence="2" id="KW-1133">Transmembrane helix</keyword>